<proteinExistence type="inferred from homology"/>
<dbReference type="GO" id="GO:0015109">
    <property type="term" value="F:chromate transmembrane transporter activity"/>
    <property type="evidence" value="ECO:0007669"/>
    <property type="project" value="InterPro"/>
</dbReference>
<feature type="transmembrane region" description="Helical" evidence="7">
    <location>
        <begin position="370"/>
        <end position="395"/>
    </location>
</feature>
<evidence type="ECO:0000256" key="7">
    <source>
        <dbReference type="SAM" id="Phobius"/>
    </source>
</evidence>
<keyword evidence="4 7" id="KW-0812">Transmembrane</keyword>
<comment type="caution">
    <text evidence="8">The sequence shown here is derived from an EMBL/GenBank/DDBJ whole genome shotgun (WGS) entry which is preliminary data.</text>
</comment>
<keyword evidence="5 7" id="KW-1133">Transmembrane helix</keyword>
<evidence type="ECO:0000256" key="6">
    <source>
        <dbReference type="ARBA" id="ARBA00023136"/>
    </source>
</evidence>
<dbReference type="GO" id="GO:0005886">
    <property type="term" value="C:plasma membrane"/>
    <property type="evidence" value="ECO:0007669"/>
    <property type="project" value="UniProtKB-SubCell"/>
</dbReference>
<dbReference type="NCBIfam" id="TIGR00937">
    <property type="entry name" value="2A51"/>
    <property type="match status" value="1"/>
</dbReference>
<accession>A0A9W7LBT6</accession>
<comment type="similarity">
    <text evidence="2">Belongs to the chromate ion transporter (CHR) (TC 2.A.51) family.</text>
</comment>
<keyword evidence="9" id="KW-1185">Reference proteome</keyword>
<dbReference type="PANTHER" id="PTHR33567:SF3">
    <property type="entry name" value="CHROMATE ION TRANSPORTER (EUROFUNG)"/>
    <property type="match status" value="1"/>
</dbReference>
<dbReference type="InterPro" id="IPR003370">
    <property type="entry name" value="Chromate_transpt"/>
</dbReference>
<feature type="transmembrane region" description="Helical" evidence="7">
    <location>
        <begin position="106"/>
        <end position="128"/>
    </location>
</feature>
<organism evidence="8 9">
    <name type="scientific">Triparma columacea</name>
    <dbReference type="NCBI Taxonomy" id="722753"/>
    <lineage>
        <taxon>Eukaryota</taxon>
        <taxon>Sar</taxon>
        <taxon>Stramenopiles</taxon>
        <taxon>Ochrophyta</taxon>
        <taxon>Bolidophyceae</taxon>
        <taxon>Parmales</taxon>
        <taxon>Triparmaceae</taxon>
        <taxon>Triparma</taxon>
    </lineage>
</organism>
<evidence type="ECO:0000256" key="5">
    <source>
        <dbReference type="ARBA" id="ARBA00022989"/>
    </source>
</evidence>
<dbReference type="Proteomes" id="UP001165065">
    <property type="component" value="Unassembled WGS sequence"/>
</dbReference>
<dbReference type="OrthoDB" id="2160638at2759"/>
<evidence type="ECO:0000256" key="4">
    <source>
        <dbReference type="ARBA" id="ARBA00022692"/>
    </source>
</evidence>
<evidence type="ECO:0000256" key="1">
    <source>
        <dbReference type="ARBA" id="ARBA00004651"/>
    </source>
</evidence>
<feature type="transmembrane region" description="Helical" evidence="7">
    <location>
        <begin position="162"/>
        <end position="178"/>
    </location>
</feature>
<feature type="transmembrane region" description="Helical" evidence="7">
    <location>
        <begin position="334"/>
        <end position="358"/>
    </location>
</feature>
<keyword evidence="6 7" id="KW-0472">Membrane</keyword>
<evidence type="ECO:0008006" key="10">
    <source>
        <dbReference type="Google" id="ProtNLM"/>
    </source>
</evidence>
<keyword evidence="3" id="KW-1003">Cell membrane</keyword>
<dbReference type="InterPro" id="IPR014047">
    <property type="entry name" value="Chr_Tranpt_l_chain"/>
</dbReference>
<reference evidence="9" key="1">
    <citation type="journal article" date="2023" name="Commun. Biol.">
        <title>Genome analysis of Parmales, the sister group of diatoms, reveals the evolutionary specialization of diatoms from phago-mixotrophs to photoautotrophs.</title>
        <authorList>
            <person name="Ban H."/>
            <person name="Sato S."/>
            <person name="Yoshikawa S."/>
            <person name="Yamada K."/>
            <person name="Nakamura Y."/>
            <person name="Ichinomiya M."/>
            <person name="Sato N."/>
            <person name="Blanc-Mathieu R."/>
            <person name="Endo H."/>
            <person name="Kuwata A."/>
            <person name="Ogata H."/>
        </authorList>
    </citation>
    <scope>NUCLEOTIDE SEQUENCE [LARGE SCALE GENOMIC DNA]</scope>
</reference>
<feature type="transmembrane region" description="Helical" evidence="7">
    <location>
        <begin position="190"/>
        <end position="207"/>
    </location>
</feature>
<dbReference type="PIRSF" id="PIRSF004810">
    <property type="entry name" value="ChrA"/>
    <property type="match status" value="1"/>
</dbReference>
<feature type="transmembrane region" description="Helical" evidence="7">
    <location>
        <begin position="134"/>
        <end position="155"/>
    </location>
</feature>
<gene>
    <name evidence="8" type="ORF">TrCOL_g5239</name>
</gene>
<dbReference type="PANTHER" id="PTHR33567">
    <property type="entry name" value="CHROMATE ION TRANSPORTER (EUROFUNG)"/>
    <property type="match status" value="1"/>
</dbReference>
<comment type="subcellular location">
    <subcellularLocation>
        <location evidence="1">Cell membrane</location>
        <topology evidence="1">Multi-pass membrane protein</topology>
    </subcellularLocation>
</comment>
<dbReference type="Pfam" id="PF02417">
    <property type="entry name" value="Chromate_transp"/>
    <property type="match status" value="2"/>
</dbReference>
<feature type="transmembrane region" description="Helical" evidence="7">
    <location>
        <begin position="238"/>
        <end position="259"/>
    </location>
</feature>
<name>A0A9W7LBT6_9STRA</name>
<protein>
    <recommendedName>
        <fullName evidence="10">Chromate transporter</fullName>
    </recommendedName>
</protein>
<evidence type="ECO:0000256" key="2">
    <source>
        <dbReference type="ARBA" id="ARBA00005262"/>
    </source>
</evidence>
<feature type="transmembrane region" description="Helical" evidence="7">
    <location>
        <begin position="420"/>
        <end position="439"/>
    </location>
</feature>
<evidence type="ECO:0000313" key="9">
    <source>
        <dbReference type="Proteomes" id="UP001165065"/>
    </source>
</evidence>
<sequence length="446" mass="47410">MAKDSAMQKMVDTSAVTATVTDEPFMTRLWDVIHTFYPLGFVAFGGPQAHIAILRDHLVIKHNWMGEDEFTELFAIGQGLPGPTSTQLVVSCATSRAGPIGGCVALFMWNLPGLIVCTVCGVLSTSVLDPNDPPFFLAGLAPAAIALLFKAAYGFSGKLDKLGATMALISCVVSVIIAGDETIDKGVCQWVYPLLLILGSLFTLVDSKRSNPIGTYKGASSGWDADNDLTFRRIGIPLWVGFAIFVFWALLLAACLIYRSNNDSFNTGGYLPLFECMYRVGSIIFGGGQVVLPMLYGEVVDTGWISKDTFYQGFALAQSLPGPLFNFSSFVGGAYLGVGGALVAYIGLFGPGVILIFAMMPFWATLRQTAWFKAVLVGLNSTAIGFIFAACILMWQSAVANAASAAAFCVAGSMALVYKFPAPACIFGGGVVGAILKLVELGQKPY</sequence>
<dbReference type="AlphaFoldDB" id="A0A9W7LBT6"/>
<evidence type="ECO:0000256" key="3">
    <source>
        <dbReference type="ARBA" id="ARBA00022475"/>
    </source>
</evidence>
<evidence type="ECO:0000313" key="8">
    <source>
        <dbReference type="EMBL" id="GMI45400.1"/>
    </source>
</evidence>
<dbReference type="EMBL" id="BRYA01001551">
    <property type="protein sequence ID" value="GMI45400.1"/>
    <property type="molecule type" value="Genomic_DNA"/>
</dbReference>